<geneLocation type="mitochondrion" evidence="16"/>
<feature type="transmembrane region" description="Helical" evidence="15">
    <location>
        <begin position="143"/>
        <end position="168"/>
    </location>
</feature>
<sequence>MSNYVFIMSVALVTCFIGLSIKPSPVYGGLCLIVGGCVGCGIVLSFGGQFLGLMVFLIYLGGMLVVFGYTAAMASEEYPESWGSNWLVLGLLVVGIIMELLLVFWLGSDGDVELVVEFNNMEDWVAFEGEEIGLISEDGMGVAAMYSCAGWMVVVAGWTLFVSIFIIIEITRGN</sequence>
<dbReference type="EC" id="7.1.1.2" evidence="3 15"/>
<keyword evidence="5 15" id="KW-0813">Transport</keyword>
<evidence type="ECO:0000256" key="14">
    <source>
        <dbReference type="ARBA" id="ARBA00049551"/>
    </source>
</evidence>
<accession>G5D5I5</accession>
<evidence type="ECO:0000256" key="2">
    <source>
        <dbReference type="ARBA" id="ARBA00005698"/>
    </source>
</evidence>
<feature type="transmembrane region" description="Helical" evidence="15">
    <location>
        <begin position="6"/>
        <end position="21"/>
    </location>
</feature>
<dbReference type="InterPro" id="IPR001457">
    <property type="entry name" value="NADH_UbQ/plastoQ_OxRdtase_su6"/>
</dbReference>
<keyword evidence="9 15" id="KW-0249">Electron transport</keyword>
<evidence type="ECO:0000256" key="7">
    <source>
        <dbReference type="ARBA" id="ARBA00022692"/>
    </source>
</evidence>
<keyword evidence="8 15" id="KW-1278">Translocase</keyword>
<dbReference type="EMBL" id="JN571131">
    <property type="protein sequence ID" value="AEP83168.1"/>
    <property type="molecule type" value="Genomic_DNA"/>
</dbReference>
<evidence type="ECO:0000256" key="5">
    <source>
        <dbReference type="ARBA" id="ARBA00022448"/>
    </source>
</evidence>
<dbReference type="InterPro" id="IPR042106">
    <property type="entry name" value="Nuo/plastoQ_OxRdtase_6_NuoJ"/>
</dbReference>
<reference evidence="16" key="1">
    <citation type="submission" date="2011-08" db="EMBL/GenBank/DDBJ databases">
        <authorList>
            <person name="Hadid Y."/>
        </authorList>
    </citation>
    <scope>NUCLEOTIDE SEQUENCE</scope>
    <source>
        <strain evidence="16">2094</strain>
    </source>
</reference>
<comment type="function">
    <text evidence="15">Core subunit of the mitochondrial membrane respiratory chain NADH dehydrogenase (Complex I) which catalyzes electron transfer from NADH through the respiratory chain, using ubiquinone as an electron acceptor. Essential for the catalytic activity and assembly of complex I.</text>
</comment>
<feature type="transmembrane region" description="Helical" evidence="15">
    <location>
        <begin position="26"/>
        <end position="47"/>
    </location>
</feature>
<evidence type="ECO:0000256" key="11">
    <source>
        <dbReference type="ARBA" id="ARBA00023027"/>
    </source>
</evidence>
<dbReference type="InterPro" id="IPR050269">
    <property type="entry name" value="ComplexI_Subunit6"/>
</dbReference>
<keyword evidence="11 15" id="KW-0520">NAD</keyword>
<dbReference type="AlphaFoldDB" id="G5D5I5"/>
<feature type="transmembrane region" description="Helical" evidence="15">
    <location>
        <begin position="53"/>
        <end position="74"/>
    </location>
</feature>
<keyword evidence="15" id="KW-0830">Ubiquinone</keyword>
<proteinExistence type="inferred from homology"/>
<comment type="similarity">
    <text evidence="2 15">Belongs to the complex I subunit 6 family.</text>
</comment>
<dbReference type="Gene3D" id="1.20.120.1200">
    <property type="entry name" value="NADH-ubiquinone/plastoquinone oxidoreductase chain 6, subunit NuoJ"/>
    <property type="match status" value="1"/>
</dbReference>
<gene>
    <name evidence="16" type="primary">ND6</name>
</gene>
<name>G5D5I5_NANGA</name>
<evidence type="ECO:0000256" key="13">
    <source>
        <dbReference type="ARBA" id="ARBA00023136"/>
    </source>
</evidence>
<evidence type="ECO:0000256" key="12">
    <source>
        <dbReference type="ARBA" id="ARBA00023128"/>
    </source>
</evidence>
<evidence type="ECO:0000256" key="10">
    <source>
        <dbReference type="ARBA" id="ARBA00022989"/>
    </source>
</evidence>
<feature type="transmembrane region" description="Helical" evidence="15">
    <location>
        <begin position="86"/>
        <end position="106"/>
    </location>
</feature>
<keyword evidence="13 15" id="KW-0472">Membrane</keyword>
<dbReference type="PANTHER" id="PTHR11435">
    <property type="entry name" value="NADH UBIQUINONE OXIDOREDUCTASE SUBUNIT ND6"/>
    <property type="match status" value="1"/>
</dbReference>
<dbReference type="Pfam" id="PF00499">
    <property type="entry name" value="Oxidored_q3"/>
    <property type="match status" value="1"/>
</dbReference>
<evidence type="ECO:0000256" key="8">
    <source>
        <dbReference type="ARBA" id="ARBA00022967"/>
    </source>
</evidence>
<protein>
    <recommendedName>
        <fullName evidence="4 15">NADH-ubiquinone oxidoreductase chain 6</fullName>
        <ecNumber evidence="3 15">7.1.1.2</ecNumber>
    </recommendedName>
</protein>
<evidence type="ECO:0000313" key="16">
    <source>
        <dbReference type="EMBL" id="AEP83168.1"/>
    </source>
</evidence>
<evidence type="ECO:0000256" key="6">
    <source>
        <dbReference type="ARBA" id="ARBA00022660"/>
    </source>
</evidence>
<dbReference type="GO" id="GO:0031966">
    <property type="term" value="C:mitochondrial membrane"/>
    <property type="evidence" value="ECO:0007669"/>
    <property type="project" value="UniProtKB-SubCell"/>
</dbReference>
<dbReference type="PANTHER" id="PTHR11435:SF1">
    <property type="entry name" value="NADH-UBIQUINONE OXIDOREDUCTASE CHAIN 6"/>
    <property type="match status" value="1"/>
</dbReference>
<comment type="catalytic activity">
    <reaction evidence="14 15">
        <text>a ubiquinone + NADH + 5 H(+)(in) = a ubiquinol + NAD(+) + 4 H(+)(out)</text>
        <dbReference type="Rhea" id="RHEA:29091"/>
        <dbReference type="Rhea" id="RHEA-COMP:9565"/>
        <dbReference type="Rhea" id="RHEA-COMP:9566"/>
        <dbReference type="ChEBI" id="CHEBI:15378"/>
        <dbReference type="ChEBI" id="CHEBI:16389"/>
        <dbReference type="ChEBI" id="CHEBI:17976"/>
        <dbReference type="ChEBI" id="CHEBI:57540"/>
        <dbReference type="ChEBI" id="CHEBI:57945"/>
        <dbReference type="EC" id="7.1.1.2"/>
    </reaction>
</comment>
<evidence type="ECO:0000256" key="4">
    <source>
        <dbReference type="ARBA" id="ARBA00021095"/>
    </source>
</evidence>
<organism evidence="16">
    <name type="scientific">Nannospalax galili</name>
    <name type="common">Northern Israeli blind subterranean mole rat</name>
    <name type="synonym">Spalax galili</name>
    <dbReference type="NCBI Taxonomy" id="1026970"/>
    <lineage>
        <taxon>Eukaryota</taxon>
        <taxon>Metazoa</taxon>
        <taxon>Chordata</taxon>
        <taxon>Craniata</taxon>
        <taxon>Vertebrata</taxon>
        <taxon>Euteleostomi</taxon>
        <taxon>Mammalia</taxon>
        <taxon>Eutheria</taxon>
        <taxon>Euarchontoglires</taxon>
        <taxon>Glires</taxon>
        <taxon>Rodentia</taxon>
        <taxon>Myomorpha</taxon>
        <taxon>Muroidea</taxon>
        <taxon>Spalacidae</taxon>
        <taxon>Spalacinae</taxon>
        <taxon>Nannospalax</taxon>
    </lineage>
</organism>
<evidence type="ECO:0000256" key="9">
    <source>
        <dbReference type="ARBA" id="ARBA00022982"/>
    </source>
</evidence>
<keyword evidence="10 15" id="KW-1133">Transmembrane helix</keyword>
<evidence type="ECO:0000256" key="15">
    <source>
        <dbReference type="RuleBase" id="RU004430"/>
    </source>
</evidence>
<keyword evidence="6 15" id="KW-0679">Respiratory chain</keyword>
<keyword evidence="12 15" id="KW-0496">Mitochondrion</keyword>
<comment type="subcellular location">
    <subcellularLocation>
        <location evidence="1 15">Mitochondrion membrane</location>
        <topology evidence="1 15">Multi-pass membrane protein</topology>
    </subcellularLocation>
</comment>
<evidence type="ECO:0000256" key="3">
    <source>
        <dbReference type="ARBA" id="ARBA00012944"/>
    </source>
</evidence>
<keyword evidence="7 15" id="KW-0812">Transmembrane</keyword>
<dbReference type="GO" id="GO:0008137">
    <property type="term" value="F:NADH dehydrogenase (ubiquinone) activity"/>
    <property type="evidence" value="ECO:0007669"/>
    <property type="project" value="UniProtKB-UniRule"/>
</dbReference>
<evidence type="ECO:0000256" key="1">
    <source>
        <dbReference type="ARBA" id="ARBA00004225"/>
    </source>
</evidence>